<evidence type="ECO:0000256" key="9">
    <source>
        <dbReference type="SAM" id="Phobius"/>
    </source>
</evidence>
<evidence type="ECO:0000256" key="7">
    <source>
        <dbReference type="ARBA" id="ARBA00022989"/>
    </source>
</evidence>
<evidence type="ECO:0000256" key="2">
    <source>
        <dbReference type="ARBA" id="ARBA00004141"/>
    </source>
</evidence>
<reference evidence="11 12" key="1">
    <citation type="journal article" date="2020" name="ISME J.">
        <title>Parallel Reductive Genome Evolution in Desulfovibrio Ectosymbionts Independently Acquired by Trichonympha Protists in the Termite Gut.</title>
        <authorList>
            <person name="Takeuchi M."/>
            <person name="Kuwahara H."/>
            <person name="Murakami T."/>
            <person name="Takahashi K."/>
            <person name="Kajitani R."/>
            <person name="Toyoda A."/>
            <person name="Itoh T."/>
            <person name="Ohkuma M."/>
            <person name="Hongoh Y."/>
        </authorList>
    </citation>
    <scope>NUCLEOTIDE SEQUENCE [LARGE SCALE GENOMIC DNA]</scope>
    <source>
        <strain evidence="11">ZnDsv-02</strain>
    </source>
</reference>
<dbReference type="AlphaFoldDB" id="A0A6L2R556"/>
<organism evidence="11 12">
    <name type="scientific">Candidatus Desulfovibrio kirbyi</name>
    <dbReference type="NCBI Taxonomy" id="2696086"/>
    <lineage>
        <taxon>Bacteria</taxon>
        <taxon>Pseudomonadati</taxon>
        <taxon>Thermodesulfobacteriota</taxon>
        <taxon>Desulfovibrionia</taxon>
        <taxon>Desulfovibrionales</taxon>
        <taxon>Desulfovibrionaceae</taxon>
        <taxon>Desulfovibrio</taxon>
    </lineage>
</organism>
<keyword evidence="6" id="KW-0201">Cytochrome c-type biogenesis</keyword>
<dbReference type="GO" id="GO:0017004">
    <property type="term" value="P:cytochrome complex assembly"/>
    <property type="evidence" value="ECO:0007669"/>
    <property type="project" value="UniProtKB-KW"/>
</dbReference>
<feature type="transmembrane region" description="Helical" evidence="9">
    <location>
        <begin position="49"/>
        <end position="69"/>
    </location>
</feature>
<dbReference type="GO" id="GO:0005886">
    <property type="term" value="C:plasma membrane"/>
    <property type="evidence" value="ECO:0007669"/>
    <property type="project" value="TreeGrafter"/>
</dbReference>
<proteinExistence type="inferred from homology"/>
<keyword evidence="8 9" id="KW-0472">Membrane</keyword>
<dbReference type="PROSITE" id="PS51257">
    <property type="entry name" value="PROKAR_LIPOPROTEIN"/>
    <property type="match status" value="1"/>
</dbReference>
<dbReference type="EMBL" id="BLLL01000004">
    <property type="protein sequence ID" value="GFH62726.1"/>
    <property type="molecule type" value="Genomic_DNA"/>
</dbReference>
<dbReference type="Proteomes" id="UP000505077">
    <property type="component" value="Unassembled WGS sequence"/>
</dbReference>
<feature type="domain" description="Cytochrome c assembly protein" evidence="10">
    <location>
        <begin position="12"/>
        <end position="168"/>
    </location>
</feature>
<keyword evidence="7 9" id="KW-1133">Transmembrane helix</keyword>
<gene>
    <name evidence="11" type="primary">ccmC</name>
    <name evidence="11" type="ORF">ZNDK_0497</name>
</gene>
<dbReference type="GO" id="GO:0015232">
    <property type="term" value="F:heme transmembrane transporter activity"/>
    <property type="evidence" value="ECO:0007669"/>
    <property type="project" value="InterPro"/>
</dbReference>
<evidence type="ECO:0000256" key="5">
    <source>
        <dbReference type="ARBA" id="ARBA00022692"/>
    </source>
</evidence>
<feature type="transmembrane region" description="Helical" evidence="9">
    <location>
        <begin position="81"/>
        <end position="101"/>
    </location>
</feature>
<evidence type="ECO:0000256" key="6">
    <source>
        <dbReference type="ARBA" id="ARBA00022748"/>
    </source>
</evidence>
<accession>A0A6L2R556</accession>
<sequence length="224" mass="24833">MLKNPVLACILLVAGCFAFACCQWLVYVYAPLEATMGIAQKIFYIHLPLAWWALVSFFVVFLGSICYLLKRSPGFDRLCAAAAELGVLLSGLALVTGALWARKSWGIWWTWDPRLTTTLIMWFVYSGYLVLHGLEMPRQRKTVVCAVLGVVAFLDVPLVFISARIWRSVHPAVFAAGGGGLEPEMKLTVIACVFAFGVFWAGLLLLRMAQLELCARVQALRQGE</sequence>
<feature type="transmembrane region" description="Helical" evidence="9">
    <location>
        <begin position="113"/>
        <end position="131"/>
    </location>
</feature>
<evidence type="ECO:0000256" key="4">
    <source>
        <dbReference type="ARBA" id="ARBA00016463"/>
    </source>
</evidence>
<evidence type="ECO:0000259" key="10">
    <source>
        <dbReference type="Pfam" id="PF01578"/>
    </source>
</evidence>
<dbReference type="PRINTS" id="PR01386">
    <property type="entry name" value="CCMCBIOGNSIS"/>
</dbReference>
<comment type="subcellular location">
    <subcellularLocation>
        <location evidence="2">Membrane</location>
        <topology evidence="2">Multi-pass membrane protein</topology>
    </subcellularLocation>
</comment>
<dbReference type="InterPro" id="IPR045062">
    <property type="entry name" value="Cyt_c_biogenesis_CcsA/CcmC"/>
</dbReference>
<evidence type="ECO:0000256" key="8">
    <source>
        <dbReference type="ARBA" id="ARBA00023136"/>
    </source>
</evidence>
<dbReference type="PANTHER" id="PTHR30071:SF1">
    <property type="entry name" value="CYTOCHROME B_B6 PROTEIN-RELATED"/>
    <property type="match status" value="1"/>
</dbReference>
<evidence type="ECO:0000256" key="1">
    <source>
        <dbReference type="ARBA" id="ARBA00002442"/>
    </source>
</evidence>
<evidence type="ECO:0000256" key="3">
    <source>
        <dbReference type="ARBA" id="ARBA00005840"/>
    </source>
</evidence>
<dbReference type="InterPro" id="IPR002541">
    <property type="entry name" value="Cyt_c_assembly"/>
</dbReference>
<feature type="transmembrane region" description="Helical" evidence="9">
    <location>
        <begin position="187"/>
        <end position="206"/>
    </location>
</feature>
<evidence type="ECO:0000313" key="11">
    <source>
        <dbReference type="EMBL" id="GFH62726.1"/>
    </source>
</evidence>
<dbReference type="InterPro" id="IPR003557">
    <property type="entry name" value="Cyt_c_biogenesis_CcmC"/>
</dbReference>
<comment type="function">
    <text evidence="1">Required for the export of heme to the periplasm for the biogenesis of c-type cytochromes.</text>
</comment>
<protein>
    <recommendedName>
        <fullName evidence="4">Heme exporter protein C</fullName>
    </recommendedName>
</protein>
<comment type="similarity">
    <text evidence="3">Belongs to the CcmC/CycZ/HelC family.</text>
</comment>
<evidence type="ECO:0000313" key="12">
    <source>
        <dbReference type="Proteomes" id="UP000505077"/>
    </source>
</evidence>
<feature type="transmembrane region" description="Helical" evidence="9">
    <location>
        <begin position="143"/>
        <end position="167"/>
    </location>
</feature>
<comment type="caution">
    <text evidence="11">The sequence shown here is derived from an EMBL/GenBank/DDBJ whole genome shotgun (WGS) entry which is preliminary data.</text>
</comment>
<name>A0A6L2R556_9BACT</name>
<dbReference type="Pfam" id="PF01578">
    <property type="entry name" value="Cytochrom_C_asm"/>
    <property type="match status" value="1"/>
</dbReference>
<dbReference type="PANTHER" id="PTHR30071">
    <property type="entry name" value="HEME EXPORTER PROTEIN C"/>
    <property type="match status" value="1"/>
</dbReference>
<keyword evidence="5 9" id="KW-0812">Transmembrane</keyword>
<dbReference type="GO" id="GO:0020037">
    <property type="term" value="F:heme binding"/>
    <property type="evidence" value="ECO:0007669"/>
    <property type="project" value="InterPro"/>
</dbReference>